<name>A0A839HGG1_9GAMM</name>
<keyword evidence="4" id="KW-0488">Methylation</keyword>
<comment type="similarity">
    <text evidence="9">Belongs to the GSP H family.</text>
</comment>
<dbReference type="EMBL" id="JABVCQ010000014">
    <property type="protein sequence ID" value="MBB1126177.1"/>
    <property type="molecule type" value="Genomic_DNA"/>
</dbReference>
<dbReference type="GO" id="GO:0015628">
    <property type="term" value="P:protein secretion by the type II secretion system"/>
    <property type="evidence" value="ECO:0007669"/>
    <property type="project" value="InterPro"/>
</dbReference>
<dbReference type="Gene3D" id="3.30.700.10">
    <property type="entry name" value="Glycoprotein, Type 4 Pilin"/>
    <property type="match status" value="1"/>
</dbReference>
<dbReference type="GO" id="GO:0015627">
    <property type="term" value="C:type II protein secretion system complex"/>
    <property type="evidence" value="ECO:0007669"/>
    <property type="project" value="InterPro"/>
</dbReference>
<gene>
    <name evidence="13" type="ORF">HUK38_08025</name>
</gene>
<evidence type="ECO:0000256" key="2">
    <source>
        <dbReference type="ARBA" id="ARBA00021549"/>
    </source>
</evidence>
<evidence type="ECO:0000256" key="1">
    <source>
        <dbReference type="ARBA" id="ARBA00004377"/>
    </source>
</evidence>
<feature type="domain" description="General secretion pathway GspH" evidence="12">
    <location>
        <begin position="52"/>
        <end position="148"/>
    </location>
</feature>
<protein>
    <recommendedName>
        <fullName evidence="2">Type II secretion system protein H</fullName>
    </recommendedName>
    <alternativeName>
        <fullName evidence="10">General secretion pathway protein H</fullName>
    </alternativeName>
</protein>
<dbReference type="InterPro" id="IPR022346">
    <property type="entry name" value="T2SS_GspH"/>
</dbReference>
<evidence type="ECO:0000256" key="8">
    <source>
        <dbReference type="ARBA" id="ARBA00023136"/>
    </source>
</evidence>
<evidence type="ECO:0000256" key="4">
    <source>
        <dbReference type="ARBA" id="ARBA00022481"/>
    </source>
</evidence>
<dbReference type="GO" id="GO:0005886">
    <property type="term" value="C:plasma membrane"/>
    <property type="evidence" value="ECO:0007669"/>
    <property type="project" value="UniProtKB-SubCell"/>
</dbReference>
<evidence type="ECO:0000256" key="6">
    <source>
        <dbReference type="ARBA" id="ARBA00022692"/>
    </source>
</evidence>
<dbReference type="InterPro" id="IPR012902">
    <property type="entry name" value="N_methyl_site"/>
</dbReference>
<evidence type="ECO:0000256" key="10">
    <source>
        <dbReference type="ARBA" id="ARBA00030775"/>
    </source>
</evidence>
<evidence type="ECO:0000259" key="12">
    <source>
        <dbReference type="Pfam" id="PF12019"/>
    </source>
</evidence>
<dbReference type="Proteomes" id="UP000548632">
    <property type="component" value="Unassembled WGS sequence"/>
</dbReference>
<evidence type="ECO:0000256" key="9">
    <source>
        <dbReference type="ARBA" id="ARBA00025772"/>
    </source>
</evidence>
<dbReference type="SUPFAM" id="SSF54523">
    <property type="entry name" value="Pili subunits"/>
    <property type="match status" value="1"/>
</dbReference>
<evidence type="ECO:0000256" key="3">
    <source>
        <dbReference type="ARBA" id="ARBA00022475"/>
    </source>
</evidence>
<accession>A0A839HGG1</accession>
<keyword evidence="6 11" id="KW-0812">Transmembrane</keyword>
<sequence>MRHLPLTYPVFNQPRGFTLVELLVVMAIAGLLIAVTPPLMSAALPGIELKAAARRTAGALRIARELAIHNGRTVVWQLNTATGQYRIVGDARAAQLPGGIELTLTAAEEEMINPHEGGIRFFADGSATGGRVVLTRNQRGYQVGVNWLTGQVIIADWSGDNR</sequence>
<evidence type="ECO:0000256" key="11">
    <source>
        <dbReference type="SAM" id="Phobius"/>
    </source>
</evidence>
<organism evidence="13 14">
    <name type="scientific">Thiospirillum jenense</name>
    <dbReference type="NCBI Taxonomy" id="1653858"/>
    <lineage>
        <taxon>Bacteria</taxon>
        <taxon>Pseudomonadati</taxon>
        <taxon>Pseudomonadota</taxon>
        <taxon>Gammaproteobacteria</taxon>
        <taxon>Chromatiales</taxon>
        <taxon>Chromatiaceae</taxon>
        <taxon>Thiospirillum</taxon>
    </lineage>
</organism>
<keyword evidence="8 11" id="KW-0472">Membrane</keyword>
<dbReference type="AlphaFoldDB" id="A0A839HGG1"/>
<evidence type="ECO:0000256" key="7">
    <source>
        <dbReference type="ARBA" id="ARBA00022989"/>
    </source>
</evidence>
<comment type="caution">
    <text evidence="13">The sequence shown here is derived from an EMBL/GenBank/DDBJ whole genome shotgun (WGS) entry which is preliminary data.</text>
</comment>
<evidence type="ECO:0000313" key="14">
    <source>
        <dbReference type="Proteomes" id="UP000548632"/>
    </source>
</evidence>
<dbReference type="NCBIfam" id="TIGR02532">
    <property type="entry name" value="IV_pilin_GFxxxE"/>
    <property type="match status" value="1"/>
</dbReference>
<dbReference type="RefSeq" id="WP_182583802.1">
    <property type="nucleotide sequence ID" value="NZ_JABVCQ010000014.1"/>
</dbReference>
<proteinExistence type="inferred from homology"/>
<dbReference type="PROSITE" id="PS00409">
    <property type="entry name" value="PROKAR_NTER_METHYL"/>
    <property type="match status" value="1"/>
</dbReference>
<reference evidence="13 14" key="1">
    <citation type="journal article" date="2020" name="Arch. Microbiol.">
        <title>The genome sequence of the giant phototrophic gammaproteobacterium Thiospirillum jenense gives insight into its physiological properties and phylogenetic relationships.</title>
        <authorList>
            <person name="Imhoff J.F."/>
            <person name="Meyer T.E."/>
            <person name="Kyndt J.A."/>
        </authorList>
    </citation>
    <scope>NUCLEOTIDE SEQUENCE [LARGE SCALE GENOMIC DNA]</scope>
    <source>
        <strain evidence="13 14">DSM 216</strain>
    </source>
</reference>
<keyword evidence="7 11" id="KW-1133">Transmembrane helix</keyword>
<keyword evidence="5" id="KW-0997">Cell inner membrane</keyword>
<dbReference type="Pfam" id="PF12019">
    <property type="entry name" value="GspH"/>
    <property type="match status" value="1"/>
</dbReference>
<evidence type="ECO:0000313" key="13">
    <source>
        <dbReference type="EMBL" id="MBB1126177.1"/>
    </source>
</evidence>
<dbReference type="Pfam" id="PF07963">
    <property type="entry name" value="N_methyl"/>
    <property type="match status" value="1"/>
</dbReference>
<feature type="transmembrane region" description="Helical" evidence="11">
    <location>
        <begin position="20"/>
        <end position="44"/>
    </location>
</feature>
<keyword evidence="14" id="KW-1185">Reference proteome</keyword>
<evidence type="ECO:0000256" key="5">
    <source>
        <dbReference type="ARBA" id="ARBA00022519"/>
    </source>
</evidence>
<dbReference type="InterPro" id="IPR045584">
    <property type="entry name" value="Pilin-like"/>
</dbReference>
<keyword evidence="3" id="KW-1003">Cell membrane</keyword>
<comment type="subcellular location">
    <subcellularLocation>
        <location evidence="1">Cell inner membrane</location>
        <topology evidence="1">Single-pass membrane protein</topology>
    </subcellularLocation>
</comment>